<dbReference type="Proteomes" id="UP000298358">
    <property type="component" value="Unassembled WGS sequence"/>
</dbReference>
<evidence type="ECO:0000313" key="3">
    <source>
        <dbReference type="Proteomes" id="UP000298358"/>
    </source>
</evidence>
<dbReference type="InterPro" id="IPR029010">
    <property type="entry name" value="ThuA-like"/>
</dbReference>
<gene>
    <name evidence="2" type="ORF">E4U02_08420</name>
</gene>
<accession>A0A4Y9FWE0</accession>
<dbReference type="OrthoDB" id="3350268at2"/>
<dbReference type="RefSeq" id="WP_135114400.1">
    <property type="nucleotide sequence ID" value="NZ_JADGLL010000017.1"/>
</dbReference>
<organism evidence="2 3">
    <name type="scientific">Microbacterium paludicola</name>
    <dbReference type="NCBI Taxonomy" id="300019"/>
    <lineage>
        <taxon>Bacteria</taxon>
        <taxon>Bacillati</taxon>
        <taxon>Actinomycetota</taxon>
        <taxon>Actinomycetes</taxon>
        <taxon>Micrococcales</taxon>
        <taxon>Microbacteriaceae</taxon>
        <taxon>Microbacterium</taxon>
    </lineage>
</organism>
<dbReference type="EMBL" id="SPQB01000017">
    <property type="protein sequence ID" value="TFU32851.1"/>
    <property type="molecule type" value="Genomic_DNA"/>
</dbReference>
<dbReference type="InterPro" id="IPR029062">
    <property type="entry name" value="Class_I_gatase-like"/>
</dbReference>
<protein>
    <submittedName>
        <fullName evidence="2">ThuA domain-containing protein</fullName>
    </submittedName>
</protein>
<dbReference type="SUPFAM" id="SSF52317">
    <property type="entry name" value="Class I glutamine amidotransferase-like"/>
    <property type="match status" value="1"/>
</dbReference>
<name>A0A4Y9FWE0_9MICO</name>
<proteinExistence type="predicted"/>
<feature type="domain" description="ThuA-like" evidence="1">
    <location>
        <begin position="7"/>
        <end position="219"/>
    </location>
</feature>
<evidence type="ECO:0000259" key="1">
    <source>
        <dbReference type="Pfam" id="PF06283"/>
    </source>
</evidence>
<reference evidence="2 3" key="1">
    <citation type="submission" date="2019-03" db="EMBL/GenBank/DDBJ databases">
        <title>Diversity of the mouse oral microbiome.</title>
        <authorList>
            <person name="Joseph S."/>
            <person name="Aduse-Opoku J."/>
            <person name="Curtis M."/>
            <person name="Wade W."/>
            <person name="Hashim A."/>
        </authorList>
    </citation>
    <scope>NUCLEOTIDE SEQUENCE [LARGE SCALE GENOMIC DNA]</scope>
    <source>
        <strain evidence="2 3">P1012</strain>
    </source>
</reference>
<evidence type="ECO:0000313" key="2">
    <source>
        <dbReference type="EMBL" id="TFU32851.1"/>
    </source>
</evidence>
<comment type="caution">
    <text evidence="2">The sequence shown here is derived from an EMBL/GenBank/DDBJ whole genome shotgun (WGS) entry which is preliminary data.</text>
</comment>
<sequence length="222" mass="23572">MSSTRRALIATGTGRYADPWHPFEETSDRVARILEEGGFDAVIAPVDEGLQRLAGVDLLVVNAGDPWRDGGSVGAPAESIVGLDAALDRGIGILALHAALASLRDYAAWASATGGVWLPGVSMHPPISDAEFAWADHPLAGDEPLVAFDERYAFLQAIGASHVVATHEHDDVIHPVVWTREHLGGETVSRVAVDLLGHDARSYDSPSHRALIARLAGWATGR</sequence>
<keyword evidence="3" id="KW-1185">Reference proteome</keyword>
<dbReference type="AlphaFoldDB" id="A0A4Y9FWE0"/>
<dbReference type="Pfam" id="PF06283">
    <property type="entry name" value="ThuA"/>
    <property type="match status" value="1"/>
</dbReference>
<dbReference type="Gene3D" id="3.40.50.880">
    <property type="match status" value="1"/>
</dbReference>